<keyword evidence="4" id="KW-1185">Reference proteome</keyword>
<evidence type="ECO:0008006" key="5">
    <source>
        <dbReference type="Google" id="ProtNLM"/>
    </source>
</evidence>
<dbReference type="EMBL" id="CP011565">
    <property type="protein sequence ID" value="ALG83154.1"/>
    <property type="molecule type" value="Genomic_DNA"/>
</dbReference>
<dbReference type="Proteomes" id="UP000060390">
    <property type="component" value="Plasmid pM27-SA2-01"/>
</dbReference>
<evidence type="ECO:0000313" key="1">
    <source>
        <dbReference type="EMBL" id="AKH98710.1"/>
    </source>
</evidence>
<dbReference type="InterPro" id="IPR036691">
    <property type="entry name" value="Endo/exonu/phosph_ase_sf"/>
</dbReference>
<protein>
    <recommendedName>
        <fullName evidence="5">Endonuclease/exonuclease/phosphatase domain-containing protein</fullName>
    </recommendedName>
</protein>
<name>A0A0F7PET3_9EURY</name>
<dbReference type="SUPFAM" id="SSF56219">
    <property type="entry name" value="DNase I-like"/>
    <property type="match status" value="1"/>
</dbReference>
<accession>A0A0F7PET3</accession>
<dbReference type="EMBL" id="CP008875">
    <property type="protein sequence ID" value="AKH98710.1"/>
    <property type="molecule type" value="Genomic_DNA"/>
</dbReference>
<dbReference type="Gene3D" id="3.60.10.10">
    <property type="entry name" value="Endonuclease/exonuclease/phosphatase"/>
    <property type="match status" value="1"/>
</dbReference>
<dbReference type="Proteomes" id="UP000069906">
    <property type="component" value="Plasmid pHSR2-01"/>
</dbReference>
<gene>
    <name evidence="2" type="ORF">HLASA_3086</name>
    <name evidence="1" type="ORF">HLASF_3084</name>
</gene>
<geneLocation type="plasmid" evidence="1 4">
    <name>pHSR2-01</name>
</geneLocation>
<evidence type="ECO:0000313" key="3">
    <source>
        <dbReference type="Proteomes" id="UP000060390"/>
    </source>
</evidence>
<keyword evidence="1" id="KW-0614">Plasmid</keyword>
<dbReference type="AlphaFoldDB" id="A0A0F7PET3"/>
<dbReference type="HOGENOM" id="CLU_846253_0_0_2"/>
<evidence type="ECO:0000313" key="2">
    <source>
        <dbReference type="EMBL" id="ALG83154.1"/>
    </source>
</evidence>
<proteinExistence type="predicted"/>
<dbReference type="KEGG" id="hsu:HLASF_3084"/>
<reference evidence="3" key="2">
    <citation type="submission" date="2015-05" db="EMBL/GenBank/DDBJ databases">
        <title>Complete genome sequence of Halanaeroarchaeum sulfurireducens type strain M27-SA2, a sulfate-reducer haloarchaeon from marine anoxic lake Medee.</title>
        <authorList>
            <person name="Messina E."/>
            <person name="Kublanov I.V."/>
            <person name="Toshchakov S."/>
            <person name="Arcadi E."/>
            <person name="La Spada G."/>
            <person name="La Cono V."/>
            <person name="Yakimov M.M."/>
        </authorList>
    </citation>
    <scope>NUCLEOTIDE SEQUENCE [LARGE SCALE GENOMIC DNA]</scope>
    <source>
        <strain evidence="3">M27-SA2</strain>
        <plasmid evidence="3">Plasmid pM27-SA2-01</plasmid>
    </source>
</reference>
<reference evidence="1 4" key="1">
    <citation type="submission" date="2014-06" db="EMBL/GenBank/DDBJ databases">
        <title>Secret life of haloarchaea: discovery of obligatory anaerobic haloarchaea growing by dissimilatory sulfur reduction.</title>
        <authorList>
            <person name="Sorokin D.Y."/>
            <person name="Kublanov I.V."/>
            <person name="Gavrilov S.N."/>
            <person name="Ferrer M."/>
            <person name="Golyshin P.N."/>
            <person name="Messina E."/>
            <person name="La Cono V."/>
            <person name="Yakimov M.M."/>
        </authorList>
    </citation>
    <scope>NUCLEOTIDE SEQUENCE [LARGE SCALE GENOMIC DNA]</scope>
    <source>
        <strain evidence="1 4">HSR2</strain>
        <plasmid evidence="1 4">pHSR2-01</plasmid>
    </source>
</reference>
<evidence type="ECO:0000313" key="4">
    <source>
        <dbReference type="Proteomes" id="UP000069906"/>
    </source>
</evidence>
<dbReference type="KEGG" id="hsf:HLASA_3086"/>
<organism evidence="1 4">
    <name type="scientific">Halanaeroarchaeum sulfurireducens</name>
    <dbReference type="NCBI Taxonomy" id="1604004"/>
    <lineage>
        <taxon>Archaea</taxon>
        <taxon>Methanobacteriati</taxon>
        <taxon>Methanobacteriota</taxon>
        <taxon>Stenosarchaea group</taxon>
        <taxon>Halobacteria</taxon>
        <taxon>Halobacteriales</taxon>
        <taxon>Halobacteriaceae</taxon>
        <taxon>Halanaeroarchaeum</taxon>
    </lineage>
</organism>
<reference evidence="2 3" key="3">
    <citation type="journal article" date="2016" name="Stand. Genomic Sci.">
        <title>Complete genome sequence of 'Halanaeroarchaeum sulfurireducens' M27-SA2, a sulfur-reducing and acetate-oxidizing haloarchaeon from the deep-sea hypersaline anoxic lake Medee.</title>
        <authorList>
            <person name="Messina E."/>
            <person name="Sorokin D.Y."/>
            <person name="Kublanov I.V."/>
            <person name="Toshchakov S."/>
            <person name="Lopatina A."/>
            <person name="Arcadi E."/>
            <person name="Smedile F."/>
            <person name="La Spada G."/>
            <person name="La Cono V."/>
            <person name="Yakimov M.M."/>
        </authorList>
    </citation>
    <scope>NUCLEOTIDE SEQUENCE [LARGE SCALE GENOMIC DNA]</scope>
    <source>
        <strain evidence="2 3">M27-SA2</strain>
        <plasmid evidence="3">Plasmid pM27-SA2-01</plasmid>
        <plasmid evidence="2">pM27-SA2-01</plasmid>
    </source>
</reference>
<sequence length="337" mass="38586">MFSADVIRSFIIDTALSHIMDSDGVFRVMTWNMKGAFPPKVSKERIEKQVSFIDERVDSPELLMLNEVNTARREFIKKRLRKIGYSEIVDTLDWAAELGESNVPGFSDFNKVNGNLTAIHEESSLSNLTRCTPSIKEEPFGNQILKHWDTNFPEKILNAEVEYNDRKIDLWNIRTVPSNQYGEEKIKILENAYHRMLSKDFELKILAGDFNAPKDELEDCTVVSECEDKPNGLEERWCNAELNVLASDRLAEIGMVETFRWEKGCGELNTLDVSFPIQSEHPSEIAPEEIEGRRFDHIIASRELNPSNCHYSPAAFECFDGNKQYSDHAPELVTFSP</sequence>
<geneLocation type="plasmid" evidence="2 3">
    <name>pM27-SA2-01</name>
</geneLocation>